<feature type="domain" description="ABC-type transport auxiliary lipoprotein component" evidence="1">
    <location>
        <begin position="36"/>
        <end position="189"/>
    </location>
</feature>
<dbReference type="PROSITE" id="PS51257">
    <property type="entry name" value="PROKAR_LIPOPROTEIN"/>
    <property type="match status" value="1"/>
</dbReference>
<dbReference type="SUPFAM" id="SSF159594">
    <property type="entry name" value="XCC0632-like"/>
    <property type="match status" value="1"/>
</dbReference>
<dbReference type="Gene3D" id="3.40.50.10610">
    <property type="entry name" value="ABC-type transport auxiliary lipoprotein component"/>
    <property type="match status" value="1"/>
</dbReference>
<accession>A0A3B0Y1U9</accession>
<dbReference type="Pfam" id="PF03886">
    <property type="entry name" value="ABC_trans_aux"/>
    <property type="match status" value="1"/>
</dbReference>
<protein>
    <recommendedName>
        <fullName evidence="1">ABC-type transport auxiliary lipoprotein component domain-containing protein</fullName>
    </recommendedName>
</protein>
<dbReference type="EMBL" id="UOFN01000038">
    <property type="protein sequence ID" value="VAW74655.1"/>
    <property type="molecule type" value="Genomic_DNA"/>
</dbReference>
<dbReference type="AlphaFoldDB" id="A0A3B0Y1U9"/>
<evidence type="ECO:0000259" key="1">
    <source>
        <dbReference type="Pfam" id="PF03886"/>
    </source>
</evidence>
<gene>
    <name evidence="2" type="ORF">MNBD_GAMMA15-2170</name>
</gene>
<dbReference type="InterPro" id="IPR005586">
    <property type="entry name" value="ABC_trans_aux"/>
</dbReference>
<proteinExistence type="predicted"/>
<sequence>MQKCNKLLVMLFMVLALAACSLGGKTSPSTFHVLSASSTESINNGPPMSVLLGPLTLPDVVLRPQIVTRPQQGHMVFAEYNRWAGDLRANVEQVTLQNLSYRLGNSVVIPAGGGYSDVDYRVAIRFLRFDGALGSNVVLEGNWRVKTGEPDCLIGIFRFAIEVPVTGREYEAYVQGLDEGLAQLSGRIARGLVKRPDCRQEDSQAD</sequence>
<reference evidence="2" key="1">
    <citation type="submission" date="2018-06" db="EMBL/GenBank/DDBJ databases">
        <authorList>
            <person name="Zhirakovskaya E."/>
        </authorList>
    </citation>
    <scope>NUCLEOTIDE SEQUENCE</scope>
</reference>
<organism evidence="2">
    <name type="scientific">hydrothermal vent metagenome</name>
    <dbReference type="NCBI Taxonomy" id="652676"/>
    <lineage>
        <taxon>unclassified sequences</taxon>
        <taxon>metagenomes</taxon>
        <taxon>ecological metagenomes</taxon>
    </lineage>
</organism>
<evidence type="ECO:0000313" key="2">
    <source>
        <dbReference type="EMBL" id="VAW74655.1"/>
    </source>
</evidence>
<name>A0A3B0Y1U9_9ZZZZ</name>